<comment type="caution">
    <text evidence="3">The sequence shown here is derived from an EMBL/GenBank/DDBJ whole genome shotgun (WGS) entry which is preliminary data.</text>
</comment>
<dbReference type="InterPro" id="IPR000073">
    <property type="entry name" value="AB_hydrolase_1"/>
</dbReference>
<dbReference type="SUPFAM" id="SSF53474">
    <property type="entry name" value="alpha/beta-Hydrolases"/>
    <property type="match status" value="1"/>
</dbReference>
<keyword evidence="4" id="KW-1185">Reference proteome</keyword>
<sequence>MEKKHFIFVHGACHGAWAWYKVKPQLEAQGHKVNAIDLSGAGISTTKMEEVHSLYDYSLPLMNLLETIPSNEKVILVGHSFGGFSLALAADKYPDKISVAVFVAAFMPDCQHFPSYTFKKKKEEYSEGGVEDMHAMPYGSGDKPQRMLSVFTPNFVASHLYQLCSPQVS</sequence>
<dbReference type="Gene3D" id="3.40.50.1820">
    <property type="entry name" value="alpha/beta hydrolase"/>
    <property type="match status" value="1"/>
</dbReference>
<accession>A0AAV3PF85</accession>
<gene>
    <name evidence="3" type="ORF">LIER_08154</name>
</gene>
<dbReference type="GO" id="GO:0009694">
    <property type="term" value="P:jasmonic acid metabolic process"/>
    <property type="evidence" value="ECO:0007669"/>
    <property type="project" value="TreeGrafter"/>
</dbReference>
<dbReference type="PANTHER" id="PTHR10992:SF1083">
    <property type="entry name" value="METHYLESTERASE 1"/>
    <property type="match status" value="1"/>
</dbReference>
<dbReference type="Proteomes" id="UP001454036">
    <property type="component" value="Unassembled WGS sequence"/>
</dbReference>
<name>A0AAV3PF85_LITER</name>
<organism evidence="3 4">
    <name type="scientific">Lithospermum erythrorhizon</name>
    <name type="common">Purple gromwell</name>
    <name type="synonym">Lithospermum officinale var. erythrorhizon</name>
    <dbReference type="NCBI Taxonomy" id="34254"/>
    <lineage>
        <taxon>Eukaryota</taxon>
        <taxon>Viridiplantae</taxon>
        <taxon>Streptophyta</taxon>
        <taxon>Embryophyta</taxon>
        <taxon>Tracheophyta</taxon>
        <taxon>Spermatophyta</taxon>
        <taxon>Magnoliopsida</taxon>
        <taxon>eudicotyledons</taxon>
        <taxon>Gunneridae</taxon>
        <taxon>Pentapetalae</taxon>
        <taxon>asterids</taxon>
        <taxon>lamiids</taxon>
        <taxon>Boraginales</taxon>
        <taxon>Boraginaceae</taxon>
        <taxon>Boraginoideae</taxon>
        <taxon>Lithospermeae</taxon>
        <taxon>Lithospermum</taxon>
    </lineage>
</organism>
<dbReference type="GO" id="GO:0080030">
    <property type="term" value="F:methyl indole-3-acetate esterase activity"/>
    <property type="evidence" value="ECO:0007669"/>
    <property type="project" value="TreeGrafter"/>
</dbReference>
<dbReference type="GO" id="GO:0009696">
    <property type="term" value="P:salicylic acid metabolic process"/>
    <property type="evidence" value="ECO:0007669"/>
    <property type="project" value="TreeGrafter"/>
</dbReference>
<evidence type="ECO:0000259" key="2">
    <source>
        <dbReference type="Pfam" id="PF00561"/>
    </source>
</evidence>
<keyword evidence="1" id="KW-0378">Hydrolase</keyword>
<dbReference type="GO" id="GO:0080031">
    <property type="term" value="F:methyl salicylate esterase activity"/>
    <property type="evidence" value="ECO:0007669"/>
    <property type="project" value="TreeGrafter"/>
</dbReference>
<feature type="domain" description="AB hydrolase-1" evidence="2">
    <location>
        <begin position="5"/>
        <end position="124"/>
    </location>
</feature>
<dbReference type="EMBL" id="BAABME010001303">
    <property type="protein sequence ID" value="GAA0148818.1"/>
    <property type="molecule type" value="Genomic_DNA"/>
</dbReference>
<protein>
    <submittedName>
        <fullName evidence="3">Esterase</fullName>
    </submittedName>
</protein>
<reference evidence="3 4" key="1">
    <citation type="submission" date="2024-01" db="EMBL/GenBank/DDBJ databases">
        <title>The complete chloroplast genome sequence of Lithospermum erythrorhizon: insights into the phylogenetic relationship among Boraginaceae species and the maternal lineages of purple gromwells.</title>
        <authorList>
            <person name="Okada T."/>
            <person name="Watanabe K."/>
        </authorList>
    </citation>
    <scope>NUCLEOTIDE SEQUENCE [LARGE SCALE GENOMIC DNA]</scope>
</reference>
<evidence type="ECO:0000256" key="1">
    <source>
        <dbReference type="ARBA" id="ARBA00022801"/>
    </source>
</evidence>
<dbReference type="AlphaFoldDB" id="A0AAV3PF85"/>
<dbReference type="InterPro" id="IPR045889">
    <property type="entry name" value="MES/HNL"/>
</dbReference>
<dbReference type="PANTHER" id="PTHR10992">
    <property type="entry name" value="METHYLESTERASE FAMILY MEMBER"/>
    <property type="match status" value="1"/>
</dbReference>
<evidence type="ECO:0000313" key="3">
    <source>
        <dbReference type="EMBL" id="GAA0148818.1"/>
    </source>
</evidence>
<proteinExistence type="predicted"/>
<dbReference type="InterPro" id="IPR029058">
    <property type="entry name" value="AB_hydrolase_fold"/>
</dbReference>
<dbReference type="GO" id="GO:0080032">
    <property type="term" value="F:methyl jasmonate esterase activity"/>
    <property type="evidence" value="ECO:0007669"/>
    <property type="project" value="TreeGrafter"/>
</dbReference>
<evidence type="ECO:0000313" key="4">
    <source>
        <dbReference type="Proteomes" id="UP001454036"/>
    </source>
</evidence>
<dbReference type="Pfam" id="PF00561">
    <property type="entry name" value="Abhydrolase_1"/>
    <property type="match status" value="1"/>
</dbReference>